<comment type="caution">
    <text evidence="1">The sequence shown here is derived from an EMBL/GenBank/DDBJ whole genome shotgun (WGS) entry which is preliminary data.</text>
</comment>
<sequence length="86" mass="9167">MEISGREISGIALWLAASAFGLTSGPPSVMPALVTSPETETKRRSSVTGVSSGFRVREGWRRACGRVRRSMVGESRTARTCAARAP</sequence>
<dbReference type="Proteomes" id="UP001501000">
    <property type="component" value="Unassembled WGS sequence"/>
</dbReference>
<evidence type="ECO:0000313" key="1">
    <source>
        <dbReference type="EMBL" id="GAA3942874.1"/>
    </source>
</evidence>
<protein>
    <recommendedName>
        <fullName evidence="3">Secreted protein</fullName>
    </recommendedName>
</protein>
<name>A0ABP7NC73_9ACTN</name>
<evidence type="ECO:0008006" key="3">
    <source>
        <dbReference type="Google" id="ProtNLM"/>
    </source>
</evidence>
<gene>
    <name evidence="1" type="ORF">GCM10022244_58390</name>
</gene>
<evidence type="ECO:0000313" key="2">
    <source>
        <dbReference type="Proteomes" id="UP001501000"/>
    </source>
</evidence>
<proteinExistence type="predicted"/>
<keyword evidence="2" id="KW-1185">Reference proteome</keyword>
<reference evidence="2" key="1">
    <citation type="journal article" date="2019" name="Int. J. Syst. Evol. Microbiol.">
        <title>The Global Catalogue of Microorganisms (GCM) 10K type strain sequencing project: providing services to taxonomists for standard genome sequencing and annotation.</title>
        <authorList>
            <consortium name="The Broad Institute Genomics Platform"/>
            <consortium name="The Broad Institute Genome Sequencing Center for Infectious Disease"/>
            <person name="Wu L."/>
            <person name="Ma J."/>
        </authorList>
    </citation>
    <scope>NUCLEOTIDE SEQUENCE [LARGE SCALE GENOMIC DNA]</scope>
    <source>
        <strain evidence="2">JCM 16956</strain>
    </source>
</reference>
<organism evidence="1 2">
    <name type="scientific">Streptomyces gulbargensis</name>
    <dbReference type="NCBI Taxonomy" id="364901"/>
    <lineage>
        <taxon>Bacteria</taxon>
        <taxon>Bacillati</taxon>
        <taxon>Actinomycetota</taxon>
        <taxon>Actinomycetes</taxon>
        <taxon>Kitasatosporales</taxon>
        <taxon>Streptomycetaceae</taxon>
        <taxon>Streptomyces</taxon>
    </lineage>
</organism>
<dbReference type="EMBL" id="BAABAJ010000035">
    <property type="protein sequence ID" value="GAA3942874.1"/>
    <property type="molecule type" value="Genomic_DNA"/>
</dbReference>
<accession>A0ABP7NC73</accession>